<comment type="caution">
    <text evidence="3">The sequence shown here is derived from an EMBL/GenBank/DDBJ whole genome shotgun (WGS) entry which is preliminary data.</text>
</comment>
<name>A0A935T6W4_9PROT</name>
<feature type="domain" description="Ice-binding protein C-terminal" evidence="2">
    <location>
        <begin position="205"/>
        <end position="228"/>
    </location>
</feature>
<evidence type="ECO:0000313" key="4">
    <source>
        <dbReference type="Proteomes" id="UP000706151"/>
    </source>
</evidence>
<dbReference type="NCBIfam" id="TIGR02595">
    <property type="entry name" value="PEP_CTERM"/>
    <property type="match status" value="1"/>
</dbReference>
<evidence type="ECO:0000256" key="1">
    <source>
        <dbReference type="SAM" id="SignalP"/>
    </source>
</evidence>
<reference evidence="3 4" key="1">
    <citation type="submission" date="2020-10" db="EMBL/GenBank/DDBJ databases">
        <title>Connecting structure to function with the recovery of over 1000 high-quality activated sludge metagenome-assembled genomes encoding full-length rRNA genes using long-read sequencing.</title>
        <authorList>
            <person name="Singleton C.M."/>
            <person name="Petriglieri F."/>
            <person name="Kristensen J.M."/>
            <person name="Kirkegaard R.H."/>
            <person name="Michaelsen T.Y."/>
            <person name="Andersen M.H."/>
            <person name="Karst S.M."/>
            <person name="Dueholm M.S."/>
            <person name="Nielsen P.H."/>
            <person name="Albertsen M."/>
        </authorList>
    </citation>
    <scope>NUCLEOTIDE SEQUENCE [LARGE SCALE GENOMIC DNA]</scope>
    <source>
        <strain evidence="3">Fred_18-Q3-R57-64_BAT3C.720</strain>
    </source>
</reference>
<protein>
    <submittedName>
        <fullName evidence="3">CCXG family PEP-CTERM protein</fullName>
    </submittedName>
</protein>
<evidence type="ECO:0000313" key="3">
    <source>
        <dbReference type="EMBL" id="MBK7952681.1"/>
    </source>
</evidence>
<accession>A0A935T6W4</accession>
<dbReference type="Pfam" id="PF07589">
    <property type="entry name" value="PEP-CTERM"/>
    <property type="match status" value="1"/>
</dbReference>
<dbReference type="AlphaFoldDB" id="A0A935T6W4"/>
<dbReference type="NCBIfam" id="NF038118">
    <property type="entry name" value="PEP_CTERM_CCXG"/>
    <property type="match status" value="1"/>
</dbReference>
<feature type="signal peptide" evidence="1">
    <location>
        <begin position="1"/>
        <end position="30"/>
    </location>
</feature>
<dbReference type="Proteomes" id="UP000706151">
    <property type="component" value="Unassembled WGS sequence"/>
</dbReference>
<proteinExistence type="predicted"/>
<gene>
    <name evidence="3" type="ORF">IPK02_01215</name>
</gene>
<keyword evidence="1" id="KW-0732">Signal</keyword>
<organism evidence="3 4">
    <name type="scientific">Candidatus Accumulibacter affinis</name>
    <dbReference type="NCBI Taxonomy" id="2954384"/>
    <lineage>
        <taxon>Bacteria</taxon>
        <taxon>Pseudomonadati</taxon>
        <taxon>Pseudomonadota</taxon>
        <taxon>Betaproteobacteria</taxon>
        <taxon>Candidatus Accumulibacter</taxon>
    </lineage>
</organism>
<sequence length="230" mass="23707">MNSSLQQLNGKILTTLVVAALSAAMGNADAAMITIETGHSTAGAQASAEAYRNVVDAAVVAATPGYGTSHPALFDNVSNHGLFGDTTQDIAFRFTINFGVSAAQAGIWDFRAGVDFGRGGAMFLDGVALGFNSSDMWWDGSYGNSNQYLGFASTAPLAAGNHVLNIYGLEGCCDGGEQVQYRLPGSGNFNTFGATTLGSIDSLSAVPEPATYALFGIGLLGLGMARRRKG</sequence>
<dbReference type="InterPro" id="IPR013424">
    <property type="entry name" value="Ice-binding_C"/>
</dbReference>
<evidence type="ECO:0000259" key="2">
    <source>
        <dbReference type="Pfam" id="PF07589"/>
    </source>
</evidence>
<feature type="chain" id="PRO_5037253609" evidence="1">
    <location>
        <begin position="31"/>
        <end position="230"/>
    </location>
</feature>
<dbReference type="EMBL" id="JADJOT010000001">
    <property type="protein sequence ID" value="MBK7952681.1"/>
    <property type="molecule type" value="Genomic_DNA"/>
</dbReference>